<dbReference type="SUPFAM" id="SSF47819">
    <property type="entry name" value="HRDC-like"/>
    <property type="match status" value="1"/>
</dbReference>
<evidence type="ECO:0000256" key="2">
    <source>
        <dbReference type="ARBA" id="ARBA00022722"/>
    </source>
</evidence>
<dbReference type="GO" id="GO:0003676">
    <property type="term" value="F:nucleic acid binding"/>
    <property type="evidence" value="ECO:0007669"/>
    <property type="project" value="InterPro"/>
</dbReference>
<dbReference type="InterPro" id="IPR025824">
    <property type="entry name" value="OB-fold_nuc-bd_dom"/>
</dbReference>
<comment type="subunit">
    <text evidence="5">Heterooligomer composed of large and small subunits.</text>
</comment>
<proteinExistence type="inferred from homology"/>
<evidence type="ECO:0000256" key="5">
    <source>
        <dbReference type="HAMAP-Rule" id="MF_00378"/>
    </source>
</evidence>
<organism evidence="8 9">
    <name type="scientific">Candidatus Jorgensenbacteria bacterium CG11_big_fil_rev_8_21_14_0_20_38_23</name>
    <dbReference type="NCBI Taxonomy" id="1974594"/>
    <lineage>
        <taxon>Bacteria</taxon>
        <taxon>Candidatus Joergenseniibacteriota</taxon>
    </lineage>
</organism>
<dbReference type="PANTHER" id="PTHR30008">
    <property type="entry name" value="EXODEOXYRIBONUCLEASE 7 LARGE SUBUNIT"/>
    <property type="match status" value="1"/>
</dbReference>
<dbReference type="InterPro" id="IPR010997">
    <property type="entry name" value="HRDC-like_sf"/>
</dbReference>
<keyword evidence="2 5" id="KW-0540">Nuclease</keyword>
<evidence type="ECO:0000256" key="6">
    <source>
        <dbReference type="RuleBase" id="RU004355"/>
    </source>
</evidence>
<dbReference type="InterPro" id="IPR002121">
    <property type="entry name" value="HRDC_dom"/>
</dbReference>
<comment type="similarity">
    <text evidence="5 6">Belongs to the XseA family.</text>
</comment>
<dbReference type="HAMAP" id="MF_00378">
    <property type="entry name" value="Exonuc_7_L"/>
    <property type="match status" value="1"/>
</dbReference>
<comment type="function">
    <text evidence="5">Bidirectionally degrades single-stranded DNA into large acid-insoluble oligonucleotides, which are then degraded further into small acid-soluble oligonucleotides.</text>
</comment>
<evidence type="ECO:0000256" key="1">
    <source>
        <dbReference type="ARBA" id="ARBA00022490"/>
    </source>
</evidence>
<keyword evidence="1 5" id="KW-0963">Cytoplasm</keyword>
<dbReference type="InterPro" id="IPR003753">
    <property type="entry name" value="Exonuc_VII_L"/>
</dbReference>
<dbReference type="PANTHER" id="PTHR30008:SF0">
    <property type="entry name" value="EXODEOXYRIBONUCLEASE 7 LARGE SUBUNIT"/>
    <property type="match status" value="1"/>
</dbReference>
<protein>
    <recommendedName>
        <fullName evidence="5">Exodeoxyribonuclease 7 large subunit</fullName>
        <ecNumber evidence="5">3.1.11.6</ecNumber>
    </recommendedName>
    <alternativeName>
        <fullName evidence="5">Exodeoxyribonuclease VII large subunit</fullName>
        <shortName evidence="5">Exonuclease VII large subunit</shortName>
    </alternativeName>
</protein>
<dbReference type="GO" id="GO:0006308">
    <property type="term" value="P:DNA catabolic process"/>
    <property type="evidence" value="ECO:0007669"/>
    <property type="project" value="UniProtKB-UniRule"/>
</dbReference>
<feature type="domain" description="HRDC" evidence="7">
    <location>
        <begin position="20"/>
        <end position="100"/>
    </location>
</feature>
<dbReference type="Pfam" id="PF13742">
    <property type="entry name" value="tRNA_anti_2"/>
    <property type="match status" value="1"/>
</dbReference>
<evidence type="ECO:0000259" key="7">
    <source>
        <dbReference type="PROSITE" id="PS50967"/>
    </source>
</evidence>
<evidence type="ECO:0000313" key="8">
    <source>
        <dbReference type="EMBL" id="PIR07534.1"/>
    </source>
</evidence>
<dbReference type="CDD" id="cd04489">
    <property type="entry name" value="ExoVII_LU_OBF"/>
    <property type="match status" value="1"/>
</dbReference>
<dbReference type="GO" id="GO:0000166">
    <property type="term" value="F:nucleotide binding"/>
    <property type="evidence" value="ECO:0007669"/>
    <property type="project" value="InterPro"/>
</dbReference>
<dbReference type="AlphaFoldDB" id="A0A2H0NF89"/>
<dbReference type="Proteomes" id="UP000228867">
    <property type="component" value="Unassembled WGS sequence"/>
</dbReference>
<comment type="caution">
    <text evidence="8">The sequence shown here is derived from an EMBL/GenBank/DDBJ whole genome shotgun (WGS) entry which is preliminary data.</text>
</comment>
<name>A0A2H0NF89_9BACT</name>
<comment type="catalytic activity">
    <reaction evidence="5 6">
        <text>Exonucleolytic cleavage in either 5'- to 3'- or 3'- to 5'-direction to yield nucleoside 5'-phosphates.</text>
        <dbReference type="EC" id="3.1.11.6"/>
    </reaction>
</comment>
<dbReference type="Gene3D" id="1.10.150.80">
    <property type="entry name" value="HRDC domain"/>
    <property type="match status" value="1"/>
</dbReference>
<dbReference type="GO" id="GO:0008855">
    <property type="term" value="F:exodeoxyribonuclease VII activity"/>
    <property type="evidence" value="ECO:0007669"/>
    <property type="project" value="UniProtKB-UniRule"/>
</dbReference>
<dbReference type="Pfam" id="PF00570">
    <property type="entry name" value="HRDC"/>
    <property type="match status" value="1"/>
</dbReference>
<keyword evidence="4 5" id="KW-0269">Exonuclease</keyword>
<dbReference type="InterPro" id="IPR020579">
    <property type="entry name" value="Exonuc_VII_lsu_C"/>
</dbReference>
<keyword evidence="3 5" id="KW-0378">Hydrolase</keyword>
<dbReference type="EC" id="3.1.11.6" evidence="5"/>
<dbReference type="PROSITE" id="PS50967">
    <property type="entry name" value="HRDC"/>
    <property type="match status" value="1"/>
</dbReference>
<evidence type="ECO:0000256" key="4">
    <source>
        <dbReference type="ARBA" id="ARBA00022839"/>
    </source>
</evidence>
<dbReference type="GO" id="GO:0005737">
    <property type="term" value="C:cytoplasm"/>
    <property type="evidence" value="ECO:0007669"/>
    <property type="project" value="UniProtKB-SubCell"/>
</dbReference>
<sequence>MEIPQNSAVLPETIFSAKMKKMDNELLQKLKDWRRDIAQKESVASFHIFHNITLETIASLKPKTKEELMSIKGIKERKFEKYGANVLALINGNLKSDESNVQNKERKDEKPYTISGYLNFLNTEFRRYGARVQGEVNSLDIRDNYLFLSLKDKDDKSILSCFMWKNNYELCGISLEIGMEIIVDGFPEIYPLTGRFNFRVSTIELVGEGALKKAYDKLRQKLEKEGLFSTERKKPIPEFPQRIGLITSETGAVIHDFLNNLGKHGYHTQFVNSKVEGQAAVHDLLSAINYFDDKNIDVLVIIRGGGSMESLQAFNNEALVRKIARFNTPIICGIGHEKDVPLASLAADLTVSTPTAVTVILNKSWERAFNDIQIFERDIIHKYQKVLADRKYQIEIFSSQLKRKSDFIFKKFESIKGRFGKNLVTLDYVFKNAKKILDHSSALLLNNFKKNLDQLGDYLNTTEKRLSVINPMRQLKLGYSITSIGGKIVKSVKQVKRGEEIDIQIFDGKIQSQVNNIINE</sequence>
<comment type="subcellular location">
    <subcellularLocation>
        <location evidence="5 6">Cytoplasm</location>
    </subcellularLocation>
</comment>
<dbReference type="InterPro" id="IPR044876">
    <property type="entry name" value="HRDC_dom_sf"/>
</dbReference>
<dbReference type="Pfam" id="PF02601">
    <property type="entry name" value="Exonuc_VII_L"/>
    <property type="match status" value="1"/>
</dbReference>
<dbReference type="EMBL" id="PCWR01000015">
    <property type="protein sequence ID" value="PIR07534.1"/>
    <property type="molecule type" value="Genomic_DNA"/>
</dbReference>
<reference evidence="8 9" key="1">
    <citation type="submission" date="2017-09" db="EMBL/GenBank/DDBJ databases">
        <title>Depth-based differentiation of microbial function through sediment-hosted aquifers and enrichment of novel symbionts in the deep terrestrial subsurface.</title>
        <authorList>
            <person name="Probst A.J."/>
            <person name="Ladd B."/>
            <person name="Jarett J.K."/>
            <person name="Geller-Mcgrath D.E."/>
            <person name="Sieber C.M."/>
            <person name="Emerson J.B."/>
            <person name="Anantharaman K."/>
            <person name="Thomas B.C."/>
            <person name="Malmstrom R."/>
            <person name="Stieglmeier M."/>
            <person name="Klingl A."/>
            <person name="Woyke T."/>
            <person name="Ryan C.M."/>
            <person name="Banfield J.F."/>
        </authorList>
    </citation>
    <scope>NUCLEOTIDE SEQUENCE [LARGE SCALE GENOMIC DNA]</scope>
    <source>
        <strain evidence="8">CG11_big_fil_rev_8_21_14_0_20_38_23</strain>
    </source>
</reference>
<dbReference type="NCBIfam" id="TIGR00237">
    <property type="entry name" value="xseA"/>
    <property type="match status" value="1"/>
</dbReference>
<evidence type="ECO:0000313" key="9">
    <source>
        <dbReference type="Proteomes" id="UP000228867"/>
    </source>
</evidence>
<dbReference type="GO" id="GO:0009318">
    <property type="term" value="C:exodeoxyribonuclease VII complex"/>
    <property type="evidence" value="ECO:0007669"/>
    <property type="project" value="UniProtKB-UniRule"/>
</dbReference>
<accession>A0A2H0NF89</accession>
<evidence type="ECO:0000256" key="3">
    <source>
        <dbReference type="ARBA" id="ARBA00022801"/>
    </source>
</evidence>
<dbReference type="SMART" id="SM00341">
    <property type="entry name" value="HRDC"/>
    <property type="match status" value="1"/>
</dbReference>
<gene>
    <name evidence="5 8" type="primary">xseA</name>
    <name evidence="8" type="ORF">COV54_00560</name>
</gene>